<dbReference type="Gene3D" id="1.10.340.30">
    <property type="entry name" value="Hypothetical protein, domain 2"/>
    <property type="match status" value="1"/>
</dbReference>
<dbReference type="Pfam" id="PF00730">
    <property type="entry name" value="HhH-GPD"/>
    <property type="match status" value="1"/>
</dbReference>
<evidence type="ECO:0000256" key="9">
    <source>
        <dbReference type="ARBA" id="ARBA00022801"/>
    </source>
</evidence>
<dbReference type="GO" id="GO:0032357">
    <property type="term" value="F:oxidized purine DNA binding"/>
    <property type="evidence" value="ECO:0007669"/>
    <property type="project" value="TreeGrafter"/>
</dbReference>
<dbReference type="Gene3D" id="1.10.1670.10">
    <property type="entry name" value="Helix-hairpin-Helix base-excision DNA repair enzymes (C-terminal)"/>
    <property type="match status" value="1"/>
</dbReference>
<evidence type="ECO:0000256" key="1">
    <source>
        <dbReference type="ARBA" id="ARBA00000843"/>
    </source>
</evidence>
<dbReference type="AlphaFoldDB" id="A0A164BG43"/>
<dbReference type="PANTHER" id="PTHR42944:SF1">
    <property type="entry name" value="ADENINE DNA GLYCOSYLASE"/>
    <property type="match status" value="1"/>
</dbReference>
<accession>A0A164BG43</accession>
<dbReference type="GO" id="GO:0006284">
    <property type="term" value="P:base-excision repair"/>
    <property type="evidence" value="ECO:0007669"/>
    <property type="project" value="InterPro"/>
</dbReference>
<name>A0A164BG43_9MYCO</name>
<dbReference type="InterPro" id="IPR011257">
    <property type="entry name" value="DNA_glycosylase"/>
</dbReference>
<sequence length="303" mass="33221">MSRILPYRPVTAPQHISSANLLAWYERSRRDLPWRRPDVSAWQILVSEFMLQQTPVSRVLSIWPDWVRRWPTASATAAATAADVLRAWGKLGYPRRAKRLHECATIIARDHGDVVPDDVGTLVRLPGVGSYTARAVACFAYGQRMPVVDTNVRRVVARAVHGRADAGAPSAARDYADVLAMLPNNESAPRFSVALMELGATVCTARALRCGLCPVGGCAWRTAGYPAADGPPRRVQAYAGTDRQVRGRLLDILRAKDSPATRAELDMAWLIDTAQRDRALDSLLVDGLVTRTLDGRFALAGEE</sequence>
<keyword evidence="8" id="KW-0227">DNA damage</keyword>
<dbReference type="GO" id="GO:0006298">
    <property type="term" value="P:mismatch repair"/>
    <property type="evidence" value="ECO:0007669"/>
    <property type="project" value="TreeGrafter"/>
</dbReference>
<keyword evidence="16" id="KW-1185">Reference proteome</keyword>
<evidence type="ECO:0000256" key="6">
    <source>
        <dbReference type="ARBA" id="ARBA00022485"/>
    </source>
</evidence>
<dbReference type="GO" id="GO:0051539">
    <property type="term" value="F:4 iron, 4 sulfur cluster binding"/>
    <property type="evidence" value="ECO:0007669"/>
    <property type="project" value="UniProtKB-KW"/>
</dbReference>
<dbReference type="CDD" id="cd00056">
    <property type="entry name" value="ENDO3c"/>
    <property type="match status" value="1"/>
</dbReference>
<dbReference type="GO" id="GO:0046872">
    <property type="term" value="F:metal ion binding"/>
    <property type="evidence" value="ECO:0007669"/>
    <property type="project" value="UniProtKB-KW"/>
</dbReference>
<reference evidence="16" key="1">
    <citation type="submission" date="2016-04" db="EMBL/GenBank/DDBJ databases">
        <authorList>
            <person name="Strapagiel D."/>
            <person name="Borowka P."/>
            <person name="Marciniak B."/>
            <person name="Bakula Z."/>
            <person name="Van Ingen J."/>
            <person name="Safianowska A."/>
            <person name="Dziadek J."/>
            <person name="Jagielski T."/>
        </authorList>
    </citation>
    <scope>NUCLEOTIDE SEQUENCE [LARGE SCALE GENOMIC DNA]</scope>
    <source>
        <strain evidence="16">1010001458</strain>
    </source>
</reference>
<keyword evidence="12" id="KW-0234">DNA repair</keyword>
<keyword evidence="13" id="KW-0326">Glycosidase</keyword>
<evidence type="ECO:0000256" key="5">
    <source>
        <dbReference type="ARBA" id="ARBA00022023"/>
    </source>
</evidence>
<dbReference type="RefSeq" id="WP_075510269.1">
    <property type="nucleotide sequence ID" value="NZ_CP089224.1"/>
</dbReference>
<keyword evidence="6" id="KW-0004">4Fe-4S</keyword>
<evidence type="ECO:0000256" key="10">
    <source>
        <dbReference type="ARBA" id="ARBA00023004"/>
    </source>
</evidence>
<comment type="cofactor">
    <cofactor evidence="2">
        <name>[4Fe-4S] cluster</name>
        <dbReference type="ChEBI" id="CHEBI:49883"/>
    </cofactor>
</comment>
<dbReference type="InterPro" id="IPR023170">
    <property type="entry name" value="HhH_base_excis_C"/>
</dbReference>
<dbReference type="EMBL" id="LWCI01000099">
    <property type="protein sequence ID" value="KZS63451.1"/>
    <property type="molecule type" value="Genomic_DNA"/>
</dbReference>
<evidence type="ECO:0000256" key="11">
    <source>
        <dbReference type="ARBA" id="ARBA00023014"/>
    </source>
</evidence>
<evidence type="ECO:0000256" key="2">
    <source>
        <dbReference type="ARBA" id="ARBA00001966"/>
    </source>
</evidence>
<evidence type="ECO:0000313" key="16">
    <source>
        <dbReference type="Proteomes" id="UP000077342"/>
    </source>
</evidence>
<dbReference type="SMART" id="SM00478">
    <property type="entry name" value="ENDO3c"/>
    <property type="match status" value="1"/>
</dbReference>
<dbReference type="InterPro" id="IPR044298">
    <property type="entry name" value="MIG/MutY"/>
</dbReference>
<dbReference type="InterPro" id="IPR003265">
    <property type="entry name" value="HhH-GPD_domain"/>
</dbReference>
<feature type="domain" description="HhH-GPD" evidence="14">
    <location>
        <begin position="50"/>
        <end position="201"/>
    </location>
</feature>
<keyword evidence="10" id="KW-0408">Iron</keyword>
<comment type="similarity">
    <text evidence="3">Belongs to the Nth/MutY family.</text>
</comment>
<dbReference type="GO" id="GO:0000701">
    <property type="term" value="F:purine-specific mismatch base pair DNA N-glycosylase activity"/>
    <property type="evidence" value="ECO:0007669"/>
    <property type="project" value="UniProtKB-EC"/>
</dbReference>
<gene>
    <name evidence="15" type="ORF">A4G28_11300</name>
</gene>
<dbReference type="SUPFAM" id="SSF48150">
    <property type="entry name" value="DNA-glycosylase"/>
    <property type="match status" value="1"/>
</dbReference>
<comment type="catalytic activity">
    <reaction evidence="1">
        <text>Hydrolyzes free adenine bases from 7,8-dihydro-8-oxoguanine:adenine mismatched double-stranded DNA, leaving an apurinic site.</text>
        <dbReference type="EC" id="3.2.2.31"/>
    </reaction>
</comment>
<keyword evidence="9" id="KW-0378">Hydrolase</keyword>
<proteinExistence type="inferred from homology"/>
<evidence type="ECO:0000313" key="15">
    <source>
        <dbReference type="EMBL" id="KZS63451.1"/>
    </source>
</evidence>
<dbReference type="PANTHER" id="PTHR42944">
    <property type="entry name" value="ADENINE DNA GLYCOSYLASE"/>
    <property type="match status" value="1"/>
</dbReference>
<evidence type="ECO:0000256" key="3">
    <source>
        <dbReference type="ARBA" id="ARBA00008343"/>
    </source>
</evidence>
<dbReference type="GO" id="GO:0034039">
    <property type="term" value="F:8-oxo-7,8-dihydroguanine DNA N-glycosylase activity"/>
    <property type="evidence" value="ECO:0007669"/>
    <property type="project" value="TreeGrafter"/>
</dbReference>
<keyword evidence="11" id="KW-0411">Iron-sulfur</keyword>
<dbReference type="GO" id="GO:0035485">
    <property type="term" value="F:adenine/guanine mispair binding"/>
    <property type="evidence" value="ECO:0007669"/>
    <property type="project" value="TreeGrafter"/>
</dbReference>
<evidence type="ECO:0000256" key="12">
    <source>
        <dbReference type="ARBA" id="ARBA00023204"/>
    </source>
</evidence>
<dbReference type="EC" id="3.2.2.31" evidence="4"/>
<evidence type="ECO:0000256" key="13">
    <source>
        <dbReference type="ARBA" id="ARBA00023295"/>
    </source>
</evidence>
<evidence type="ECO:0000259" key="14">
    <source>
        <dbReference type="SMART" id="SM00478"/>
    </source>
</evidence>
<evidence type="ECO:0000256" key="4">
    <source>
        <dbReference type="ARBA" id="ARBA00012045"/>
    </source>
</evidence>
<dbReference type="Proteomes" id="UP000077342">
    <property type="component" value="Unassembled WGS sequence"/>
</dbReference>
<evidence type="ECO:0000256" key="7">
    <source>
        <dbReference type="ARBA" id="ARBA00022723"/>
    </source>
</evidence>
<dbReference type="FunFam" id="1.10.340.30:FF:000003">
    <property type="entry name" value="A/G-specific adenine glycosylase"/>
    <property type="match status" value="1"/>
</dbReference>
<keyword evidence="7" id="KW-0479">Metal-binding</keyword>
<protein>
    <recommendedName>
        <fullName evidence="5">Adenine DNA glycosylase</fullName>
        <ecNumber evidence="4">3.2.2.31</ecNumber>
    </recommendedName>
</protein>
<comment type="caution">
    <text evidence="15">The sequence shown here is derived from an EMBL/GenBank/DDBJ whole genome shotgun (WGS) entry which is preliminary data.</text>
</comment>
<organism evidence="15 16">
    <name type="scientific">Mycobacterium ostraviense</name>
    <dbReference type="NCBI Taxonomy" id="2738409"/>
    <lineage>
        <taxon>Bacteria</taxon>
        <taxon>Bacillati</taxon>
        <taxon>Actinomycetota</taxon>
        <taxon>Actinomycetes</taxon>
        <taxon>Mycobacteriales</taxon>
        <taxon>Mycobacteriaceae</taxon>
        <taxon>Mycobacterium</taxon>
    </lineage>
</organism>
<evidence type="ECO:0000256" key="8">
    <source>
        <dbReference type="ARBA" id="ARBA00022763"/>
    </source>
</evidence>